<feature type="domain" description="Lipocalin/cytosolic fatty-acid binding" evidence="3">
    <location>
        <begin position="25"/>
        <end position="160"/>
    </location>
</feature>
<comment type="similarity">
    <text evidence="1 2">Belongs to the calycin superfamily. Lipocalin family.</text>
</comment>
<dbReference type="KEGG" id="mgik:GO620_013260"/>
<dbReference type="InterPro" id="IPR000566">
    <property type="entry name" value="Lipocln_cytosolic_FA-bd_dom"/>
</dbReference>
<dbReference type="InterPro" id="IPR047202">
    <property type="entry name" value="Lipocalin_Blc-like_dom"/>
</dbReference>
<keyword evidence="5" id="KW-1185">Reference proteome</keyword>
<dbReference type="InterPro" id="IPR022272">
    <property type="entry name" value="Lipocalin_CS"/>
</dbReference>
<evidence type="ECO:0000256" key="1">
    <source>
        <dbReference type="ARBA" id="ARBA00006889"/>
    </source>
</evidence>
<dbReference type="PROSITE" id="PS00213">
    <property type="entry name" value="LIPOCALIN"/>
    <property type="match status" value="1"/>
</dbReference>
<dbReference type="SUPFAM" id="SSF50814">
    <property type="entry name" value="Lipocalins"/>
    <property type="match status" value="1"/>
</dbReference>
<protein>
    <submittedName>
        <fullName evidence="4">Lipocalin family protein</fullName>
    </submittedName>
</protein>
<reference evidence="4 5" key="1">
    <citation type="submission" date="2020-12" db="EMBL/GenBank/DDBJ databases">
        <title>HMF7856_wgs.fasta genome submission.</title>
        <authorList>
            <person name="Kang H."/>
            <person name="Kim H."/>
            <person name="Joh K."/>
        </authorList>
    </citation>
    <scope>NUCLEOTIDE SEQUENCE [LARGE SCALE GENOMIC DNA]</scope>
    <source>
        <strain evidence="4 5">HMF7856</strain>
    </source>
</reference>
<dbReference type="PANTHER" id="PTHR10612">
    <property type="entry name" value="APOLIPOPROTEIN D"/>
    <property type="match status" value="1"/>
</dbReference>
<dbReference type="PANTHER" id="PTHR10612:SF34">
    <property type="entry name" value="APOLIPOPROTEIN D"/>
    <property type="match status" value="1"/>
</dbReference>
<proteinExistence type="inferred from homology"/>
<dbReference type="InterPro" id="IPR002446">
    <property type="entry name" value="Lipocalin_bac"/>
</dbReference>
<feature type="signal peptide" evidence="2">
    <location>
        <begin position="1"/>
        <end position="18"/>
    </location>
</feature>
<dbReference type="InterPro" id="IPR022271">
    <property type="entry name" value="Lipocalin_ApoD"/>
</dbReference>
<dbReference type="PIRSF" id="PIRSF036893">
    <property type="entry name" value="Lipocalin_ApoD"/>
    <property type="match status" value="1"/>
</dbReference>
<name>A0A6I4I3Q4_9SPHI</name>
<dbReference type="PRINTS" id="PR01171">
    <property type="entry name" value="BCTLIPOCALIN"/>
</dbReference>
<dbReference type="AlphaFoldDB" id="A0A6I4I3Q4"/>
<evidence type="ECO:0000256" key="2">
    <source>
        <dbReference type="PIRNR" id="PIRNR036893"/>
    </source>
</evidence>
<dbReference type="GO" id="GO:0006950">
    <property type="term" value="P:response to stress"/>
    <property type="evidence" value="ECO:0007669"/>
    <property type="project" value="UniProtKB-ARBA"/>
</dbReference>
<feature type="chain" id="PRO_5031678191" evidence="2">
    <location>
        <begin position="19"/>
        <end position="165"/>
    </location>
</feature>
<dbReference type="Pfam" id="PF08212">
    <property type="entry name" value="Lipocalin_2"/>
    <property type="match status" value="1"/>
</dbReference>
<evidence type="ECO:0000313" key="5">
    <source>
        <dbReference type="Proteomes" id="UP000429232"/>
    </source>
</evidence>
<dbReference type="Proteomes" id="UP000429232">
    <property type="component" value="Chromosome"/>
</dbReference>
<evidence type="ECO:0000313" key="4">
    <source>
        <dbReference type="EMBL" id="QQL49138.1"/>
    </source>
</evidence>
<organism evidence="4 5">
    <name type="scientific">Mucilaginibacter ginkgonis</name>
    <dbReference type="NCBI Taxonomy" id="2682091"/>
    <lineage>
        <taxon>Bacteria</taxon>
        <taxon>Pseudomonadati</taxon>
        <taxon>Bacteroidota</taxon>
        <taxon>Sphingobacteriia</taxon>
        <taxon>Sphingobacteriales</taxon>
        <taxon>Sphingobacteriaceae</taxon>
        <taxon>Mucilaginibacter</taxon>
    </lineage>
</organism>
<dbReference type="EMBL" id="CP066775">
    <property type="protein sequence ID" value="QQL49138.1"/>
    <property type="molecule type" value="Genomic_DNA"/>
</dbReference>
<dbReference type="Gene3D" id="2.40.128.20">
    <property type="match status" value="1"/>
</dbReference>
<dbReference type="CDD" id="cd19438">
    <property type="entry name" value="lipocalin_Blc-like"/>
    <property type="match status" value="1"/>
</dbReference>
<dbReference type="InterPro" id="IPR012674">
    <property type="entry name" value="Calycin"/>
</dbReference>
<gene>
    <name evidence="4" type="ORF">GO620_013260</name>
</gene>
<dbReference type="RefSeq" id="WP_157526904.1">
    <property type="nucleotide sequence ID" value="NZ_CP066775.1"/>
</dbReference>
<keyword evidence="2" id="KW-0732">Signal</keyword>
<evidence type="ECO:0000259" key="3">
    <source>
        <dbReference type="Pfam" id="PF08212"/>
    </source>
</evidence>
<accession>A0A6I4I3Q4</accession>
<sequence>MKTLFAIALSLVSFFSPANKPVPVIELNKFAGKWYSLYSIPTMFDKNTQQTTTMYTLNKDGYYNVLTEAHKDGDLKTYRSKLFPVANVANGQFKAQFLWPFKVDYWVIEVADDYSYVVVGHPDKKFLFIMSRKPEMDEKLHEEIVARCKAKGYDVAKLTSQHHHA</sequence>